<evidence type="ECO:0000313" key="6">
    <source>
        <dbReference type="EMBL" id="ELA46388.1"/>
    </source>
</evidence>
<dbReference type="OMA" id="AIRDMGM"/>
<evidence type="ECO:0000256" key="3">
    <source>
        <dbReference type="ARBA" id="ARBA00023134"/>
    </source>
</evidence>
<dbReference type="RefSeq" id="XP_008075123.1">
    <property type="nucleotide sequence ID" value="XM_008076932.1"/>
</dbReference>
<dbReference type="Gene3D" id="3.40.50.300">
    <property type="entry name" value="P-loop containing nucleotide triphosphate hydrolases"/>
    <property type="match status" value="1"/>
</dbReference>
<dbReference type="InterPro" id="IPR027417">
    <property type="entry name" value="P-loop_NTPase"/>
</dbReference>
<evidence type="ECO:0000256" key="1">
    <source>
        <dbReference type="ARBA" id="ARBA00007249"/>
    </source>
</evidence>
<dbReference type="SUPFAM" id="SSF50465">
    <property type="entry name" value="EF-Tu/eEF-1alpha/eIF2-gamma C-terminal domain"/>
    <property type="match status" value="1"/>
</dbReference>
<dbReference type="PROSITE" id="PS51722">
    <property type="entry name" value="G_TR_2"/>
    <property type="match status" value="1"/>
</dbReference>
<dbReference type="CDD" id="cd01513">
    <property type="entry name" value="Translation_factor_III"/>
    <property type="match status" value="1"/>
</dbReference>
<keyword evidence="3" id="KW-0342">GTP-binding</keyword>
<dbReference type="InterPro" id="IPR054696">
    <property type="entry name" value="GTP-eEF1A_C"/>
</dbReference>
<dbReference type="OrthoDB" id="342024at2759"/>
<comment type="similarity">
    <text evidence="1">Belongs to the TRAFAC class translation factor GTPase superfamily. Classic translation factor GTPase family. EF-Tu/EF-1A subfamily.</text>
</comment>
<dbReference type="PANTHER" id="PTHR23115">
    <property type="entry name" value="TRANSLATION FACTOR"/>
    <property type="match status" value="1"/>
</dbReference>
<dbReference type="InParanoid" id="L2GSZ5"/>
<dbReference type="HOGENOM" id="CLU_007265_3_5_1"/>
<evidence type="ECO:0000313" key="7">
    <source>
        <dbReference type="Proteomes" id="UP000011081"/>
    </source>
</evidence>
<organism evidence="6 7">
    <name type="scientific">Vavraia culicis (isolate floridensis)</name>
    <name type="common">Microsporidian parasite</name>
    <dbReference type="NCBI Taxonomy" id="948595"/>
    <lineage>
        <taxon>Eukaryota</taxon>
        <taxon>Fungi</taxon>
        <taxon>Fungi incertae sedis</taxon>
        <taxon>Microsporidia</taxon>
        <taxon>Pleistophoridae</taxon>
        <taxon>Vavraia</taxon>
    </lineage>
</organism>
<dbReference type="InterPro" id="IPR050100">
    <property type="entry name" value="TRAFAC_GTPase_members"/>
</dbReference>
<dbReference type="InterPro" id="IPR009001">
    <property type="entry name" value="Transl_elong_EF1A/Init_IF2_C"/>
</dbReference>
<protein>
    <submittedName>
        <fullName evidence="6">Translation elongation factor Tu</fullName>
    </submittedName>
</protein>
<dbReference type="PRINTS" id="PR00315">
    <property type="entry name" value="ELONGATNFCT"/>
</dbReference>
<name>L2GSZ5_VAVCU</name>
<keyword evidence="6" id="KW-0251">Elongation factor</keyword>
<dbReference type="AlphaFoldDB" id="L2GSZ5"/>
<feature type="compositionally biased region" description="Basic and acidic residues" evidence="4">
    <location>
        <begin position="450"/>
        <end position="467"/>
    </location>
</feature>
<dbReference type="InterPro" id="IPR004161">
    <property type="entry name" value="EFTu-like_2"/>
</dbReference>
<dbReference type="VEuPathDB" id="MicrosporidiaDB:VCUG_02110"/>
<evidence type="ECO:0000256" key="4">
    <source>
        <dbReference type="SAM" id="MobiDB-lite"/>
    </source>
</evidence>
<dbReference type="CDD" id="cd03693">
    <property type="entry name" value="EF1_alpha_II"/>
    <property type="match status" value="1"/>
</dbReference>
<gene>
    <name evidence="6" type="ORF">VCUG_02110</name>
</gene>
<dbReference type="InterPro" id="IPR009000">
    <property type="entry name" value="Transl_B-barrel_sf"/>
</dbReference>
<dbReference type="Gene3D" id="2.40.30.10">
    <property type="entry name" value="Translation factors"/>
    <property type="match status" value="2"/>
</dbReference>
<keyword evidence="6" id="KW-0648">Protein biosynthesis</keyword>
<dbReference type="SUPFAM" id="SSF50447">
    <property type="entry name" value="Translation proteins"/>
    <property type="match status" value="1"/>
</dbReference>
<dbReference type="Pfam" id="PF03144">
    <property type="entry name" value="GTP_EFTU_D2"/>
    <property type="match status" value="1"/>
</dbReference>
<dbReference type="GO" id="GO:0003746">
    <property type="term" value="F:translation elongation factor activity"/>
    <property type="evidence" value="ECO:0007669"/>
    <property type="project" value="UniProtKB-KW"/>
</dbReference>
<dbReference type="EMBL" id="GL877447">
    <property type="protein sequence ID" value="ELA46388.1"/>
    <property type="molecule type" value="Genomic_DNA"/>
</dbReference>
<dbReference type="STRING" id="948595.L2GSZ5"/>
<dbReference type="GeneID" id="19879977"/>
<evidence type="ECO:0000256" key="2">
    <source>
        <dbReference type="ARBA" id="ARBA00022741"/>
    </source>
</evidence>
<reference evidence="7" key="1">
    <citation type="submission" date="2011-03" db="EMBL/GenBank/DDBJ databases">
        <title>The genome sequence of Vavraia culicis strain floridensis.</title>
        <authorList>
            <consortium name="The Broad Institute Genome Sequencing Platform"/>
            <person name="Cuomo C."/>
            <person name="Becnel J."/>
            <person name="Sanscrainte N."/>
            <person name="Young S.K."/>
            <person name="Zeng Q."/>
            <person name="Gargeya S."/>
            <person name="Fitzgerald M."/>
            <person name="Haas B."/>
            <person name="Abouelleil A."/>
            <person name="Alvarado L."/>
            <person name="Arachchi H.M."/>
            <person name="Berlin A."/>
            <person name="Chapman S.B."/>
            <person name="Gearin G."/>
            <person name="Goldberg J."/>
            <person name="Griggs A."/>
            <person name="Gujja S."/>
            <person name="Hansen M."/>
            <person name="Heiman D."/>
            <person name="Howarth C."/>
            <person name="Larimer J."/>
            <person name="Lui A."/>
            <person name="MacDonald P.J.P."/>
            <person name="McCowen C."/>
            <person name="Montmayeur A."/>
            <person name="Murphy C."/>
            <person name="Neiman D."/>
            <person name="Pearson M."/>
            <person name="Priest M."/>
            <person name="Roberts A."/>
            <person name="Saif S."/>
            <person name="Shea T."/>
            <person name="Sisk P."/>
            <person name="Stolte C."/>
            <person name="Sykes S."/>
            <person name="Wortman J."/>
            <person name="Nusbaum C."/>
            <person name="Birren B."/>
        </authorList>
    </citation>
    <scope>NUCLEOTIDE SEQUENCE [LARGE SCALE GENOMIC DNA]</scope>
    <source>
        <strain evidence="7">floridensis</strain>
    </source>
</reference>
<dbReference type="FunCoup" id="L2GSZ5">
    <property type="interactions" value="158"/>
</dbReference>
<dbReference type="GO" id="GO:0003924">
    <property type="term" value="F:GTPase activity"/>
    <property type="evidence" value="ECO:0007669"/>
    <property type="project" value="InterPro"/>
</dbReference>
<feature type="region of interest" description="Disordered" evidence="4">
    <location>
        <begin position="450"/>
        <end position="474"/>
    </location>
</feature>
<dbReference type="GO" id="GO:0005525">
    <property type="term" value="F:GTP binding"/>
    <property type="evidence" value="ECO:0007669"/>
    <property type="project" value="UniProtKB-KW"/>
</dbReference>
<keyword evidence="2" id="KW-0547">Nucleotide-binding</keyword>
<keyword evidence="7" id="KW-1185">Reference proteome</keyword>
<dbReference type="Proteomes" id="UP000011081">
    <property type="component" value="Unassembled WGS sequence"/>
</dbReference>
<accession>L2GSZ5</accession>
<dbReference type="SUPFAM" id="SSF52540">
    <property type="entry name" value="P-loop containing nucleoside triphosphate hydrolases"/>
    <property type="match status" value="1"/>
</dbReference>
<proteinExistence type="inferred from homology"/>
<feature type="domain" description="Tr-type G" evidence="5">
    <location>
        <begin position="6"/>
        <end position="239"/>
    </location>
</feature>
<dbReference type="InterPro" id="IPR000795">
    <property type="entry name" value="T_Tr_GTP-bd_dom"/>
</dbReference>
<dbReference type="Pfam" id="PF00009">
    <property type="entry name" value="GTP_EFTU"/>
    <property type="match status" value="1"/>
</dbReference>
<evidence type="ECO:0000259" key="5">
    <source>
        <dbReference type="PROSITE" id="PS51722"/>
    </source>
</evidence>
<dbReference type="Pfam" id="PF22594">
    <property type="entry name" value="GTP-eEF1A_C"/>
    <property type="match status" value="1"/>
</dbReference>
<sequence>MATVEKPILNVCFIGHVDSGKSTTVGNLAFQLGAIDPRKMEKLKKEAEDRGRGTFSYAYVMDMSAAERDRGITITTSLMKLETPKHMLNVIDCPGHKDFIKNMVTGAAQADAGVVLVPCATNEFESCISGGTLKDHIMISGVLGCRKLIVCVNKCDTVESSKMKARFDEVRKEMLNIIAKCHPDKDPIVIPISGYNGINIVEKGEKYAWFEGWKPKANPDAEPLFTLEGALNSQVPPPRPIDKPLRMPIDSVHKIPGIGMVYTGRVSTGVIKPGMVVSVQPTNVVAEVKTLEIHKTPRAEVVSGENCGVALKAATKGNPALIKPGHVMSDVKNVPITVFEAARAKVVVVEHPKGIKPGYCPVMDLGTHHVPCQISKFFSKKMQGVADEITSPDVVSKGENVTCIIHPQKPVVMETIKEVPSLARFALRDGGRIVGIGAIDLRYTKEEFEKECASEKGGKEGKEEAPARRRARGG</sequence>